<dbReference type="Proteomes" id="UP001169242">
    <property type="component" value="Unassembled WGS sequence"/>
</dbReference>
<evidence type="ECO:0000313" key="1">
    <source>
        <dbReference type="EMBL" id="MDA3732856.1"/>
    </source>
</evidence>
<keyword evidence="2" id="KW-1185">Reference proteome</keyword>
<protein>
    <submittedName>
        <fullName evidence="1">Uncharacterized protein</fullName>
    </submittedName>
</protein>
<reference evidence="1" key="1">
    <citation type="journal article" date="2023" name="Int. J. Syst. Evol. Microbiol.">
        <title>&lt;i&gt;Holtiella tumoricola&lt;/i&gt; gen. nov. sp. nov., isolated from a human clinical sample.</title>
        <authorList>
            <person name="Allen-Vercoe E."/>
            <person name="Daigneault M.C."/>
            <person name="Vancuren S.J."/>
            <person name="Cochrane K."/>
            <person name="O'Neal L.L."/>
            <person name="Sankaranarayanan K."/>
            <person name="Lawson P.A."/>
        </authorList>
    </citation>
    <scope>NUCLEOTIDE SEQUENCE</scope>
    <source>
        <strain evidence="1">CC70A</strain>
    </source>
</reference>
<evidence type="ECO:0000313" key="2">
    <source>
        <dbReference type="Proteomes" id="UP001169242"/>
    </source>
</evidence>
<organism evidence="1 2">
    <name type="scientific">Holtiella tumoricola</name>
    <dbReference type="NCBI Taxonomy" id="3018743"/>
    <lineage>
        <taxon>Bacteria</taxon>
        <taxon>Bacillati</taxon>
        <taxon>Bacillota</taxon>
        <taxon>Clostridia</taxon>
        <taxon>Lachnospirales</taxon>
        <taxon>Cellulosilyticaceae</taxon>
        <taxon>Holtiella</taxon>
    </lineage>
</organism>
<gene>
    <name evidence="1" type="ORF">PBV87_15370</name>
</gene>
<dbReference type="AlphaFoldDB" id="A0AA42J257"/>
<dbReference type="EMBL" id="JAQIFT010000057">
    <property type="protein sequence ID" value="MDA3732856.1"/>
    <property type="molecule type" value="Genomic_DNA"/>
</dbReference>
<accession>A0AA42J257</accession>
<name>A0AA42J257_9FIRM</name>
<dbReference type="RefSeq" id="WP_271012837.1">
    <property type="nucleotide sequence ID" value="NZ_JAQIFT010000057.1"/>
</dbReference>
<comment type="caution">
    <text evidence="1">The sequence shown here is derived from an EMBL/GenBank/DDBJ whole genome shotgun (WGS) entry which is preliminary data.</text>
</comment>
<proteinExistence type="predicted"/>
<sequence>MEDSKKFHSITLQYLSQFDYSDKTPEEYANIYLETISKISNTIKEHDAKIQNEVLKAYSDLL</sequence>